<feature type="compositionally biased region" description="Low complexity" evidence="1">
    <location>
        <begin position="78"/>
        <end position="90"/>
    </location>
</feature>
<accession>A0AA36HFQ3</accession>
<dbReference type="SMART" id="SM00444">
    <property type="entry name" value="GYF"/>
    <property type="match status" value="1"/>
</dbReference>
<reference evidence="3" key="1">
    <citation type="submission" date="2023-07" db="EMBL/GenBank/DDBJ databases">
        <authorList>
            <consortium name="CYATHOMIX"/>
        </authorList>
    </citation>
    <scope>NUCLEOTIDE SEQUENCE</scope>
    <source>
        <strain evidence="3">N/A</strain>
    </source>
</reference>
<evidence type="ECO:0000256" key="1">
    <source>
        <dbReference type="SAM" id="MobiDB-lite"/>
    </source>
</evidence>
<dbReference type="Gene3D" id="3.30.1490.40">
    <property type="match status" value="1"/>
</dbReference>
<dbReference type="PROSITE" id="PS50829">
    <property type="entry name" value="GYF"/>
    <property type="match status" value="1"/>
</dbReference>
<evidence type="ECO:0000313" key="3">
    <source>
        <dbReference type="EMBL" id="CAJ0609224.1"/>
    </source>
</evidence>
<comment type="caution">
    <text evidence="3">The sequence shown here is derived from an EMBL/GenBank/DDBJ whole genome shotgun (WGS) entry which is preliminary data.</text>
</comment>
<organism evidence="3 4">
    <name type="scientific">Cylicocyclus nassatus</name>
    <name type="common">Nematode worm</name>
    <dbReference type="NCBI Taxonomy" id="53992"/>
    <lineage>
        <taxon>Eukaryota</taxon>
        <taxon>Metazoa</taxon>
        <taxon>Ecdysozoa</taxon>
        <taxon>Nematoda</taxon>
        <taxon>Chromadorea</taxon>
        <taxon>Rhabditida</taxon>
        <taxon>Rhabditina</taxon>
        <taxon>Rhabditomorpha</taxon>
        <taxon>Strongyloidea</taxon>
        <taxon>Strongylidae</taxon>
        <taxon>Cylicocyclus</taxon>
    </lineage>
</organism>
<dbReference type="SUPFAM" id="SSF55277">
    <property type="entry name" value="GYF domain"/>
    <property type="match status" value="1"/>
</dbReference>
<dbReference type="Pfam" id="PF02213">
    <property type="entry name" value="GYF"/>
    <property type="match status" value="1"/>
</dbReference>
<protein>
    <recommendedName>
        <fullName evidence="2">GYF domain-containing protein</fullName>
    </recommendedName>
</protein>
<feature type="domain" description="GYF" evidence="2">
    <location>
        <begin position="1"/>
        <end position="58"/>
    </location>
</feature>
<gene>
    <name evidence="3" type="ORF">CYNAS_LOCUS21207</name>
</gene>
<dbReference type="Proteomes" id="UP001176961">
    <property type="component" value="Unassembled WGS sequence"/>
</dbReference>
<evidence type="ECO:0000259" key="2">
    <source>
        <dbReference type="PROSITE" id="PS50829"/>
    </source>
</evidence>
<sequence length="101" mass="11736">MPLFSYLDENEHLRGPFEGVQMHYWYQKGYLPSTLHIFVHYGLYGRSNTLEELRKRNGDLNPFLEVTNRRLSNPYEASSSSLDSDSHSSLPCGLKKVRNKT</sequence>
<feature type="region of interest" description="Disordered" evidence="1">
    <location>
        <begin position="74"/>
        <end position="101"/>
    </location>
</feature>
<dbReference type="InterPro" id="IPR035445">
    <property type="entry name" value="GYF-like_dom_sf"/>
</dbReference>
<dbReference type="InterPro" id="IPR003169">
    <property type="entry name" value="GYF"/>
</dbReference>
<proteinExistence type="predicted"/>
<dbReference type="AlphaFoldDB" id="A0AA36HFQ3"/>
<dbReference type="EMBL" id="CATQJL010000326">
    <property type="protein sequence ID" value="CAJ0609224.1"/>
    <property type="molecule type" value="Genomic_DNA"/>
</dbReference>
<evidence type="ECO:0000313" key="4">
    <source>
        <dbReference type="Proteomes" id="UP001176961"/>
    </source>
</evidence>
<keyword evidence="4" id="KW-1185">Reference proteome</keyword>
<name>A0AA36HFQ3_CYLNA</name>